<dbReference type="PROSITE" id="PS00606">
    <property type="entry name" value="KS3_1"/>
    <property type="match status" value="1"/>
</dbReference>
<dbReference type="SMART" id="SM00825">
    <property type="entry name" value="PKS_KS"/>
    <property type="match status" value="1"/>
</dbReference>
<dbReference type="OrthoDB" id="329835at2759"/>
<dbReference type="InterPro" id="IPR006162">
    <property type="entry name" value="Ppantetheine_attach_site"/>
</dbReference>
<dbReference type="PANTHER" id="PTHR43775:SF21">
    <property type="entry name" value="NON-REDUCING POLYKETIDE SYNTHASE AUSA-RELATED"/>
    <property type="match status" value="1"/>
</dbReference>
<dbReference type="InterPro" id="IPR016036">
    <property type="entry name" value="Malonyl_transacylase_ACP-bd"/>
</dbReference>
<evidence type="ECO:0000313" key="9">
    <source>
        <dbReference type="EMBL" id="KIP05128.1"/>
    </source>
</evidence>
<keyword evidence="3" id="KW-0597">Phosphoprotein</keyword>
<dbReference type="SMART" id="SM00827">
    <property type="entry name" value="PKS_AT"/>
    <property type="match status" value="1"/>
</dbReference>
<feature type="domain" description="Carrier" evidence="7">
    <location>
        <begin position="863"/>
        <end position="937"/>
    </location>
</feature>
<dbReference type="Gene3D" id="3.40.366.10">
    <property type="entry name" value="Malonyl-Coenzyme A Acyl Carrier Protein, domain 2"/>
    <property type="match status" value="3"/>
</dbReference>
<evidence type="ECO:0008006" key="11">
    <source>
        <dbReference type="Google" id="ProtNLM"/>
    </source>
</evidence>
<dbReference type="GO" id="GO:0004315">
    <property type="term" value="F:3-oxoacyl-[acyl-carrier-protein] synthase activity"/>
    <property type="evidence" value="ECO:0007669"/>
    <property type="project" value="InterPro"/>
</dbReference>
<keyword evidence="2" id="KW-0596">Phosphopantetheine</keyword>
<organism evidence="9 10">
    <name type="scientific">Phlebiopsis gigantea (strain 11061_1 CR5-6)</name>
    <name type="common">White-rot fungus</name>
    <name type="synonym">Peniophora gigantea</name>
    <dbReference type="NCBI Taxonomy" id="745531"/>
    <lineage>
        <taxon>Eukaryota</taxon>
        <taxon>Fungi</taxon>
        <taxon>Dikarya</taxon>
        <taxon>Basidiomycota</taxon>
        <taxon>Agaricomycotina</taxon>
        <taxon>Agaricomycetes</taxon>
        <taxon>Polyporales</taxon>
        <taxon>Phanerochaetaceae</taxon>
        <taxon>Phlebiopsis</taxon>
    </lineage>
</organism>
<feature type="region of interest" description="Disordered" evidence="6">
    <location>
        <begin position="367"/>
        <end position="386"/>
    </location>
</feature>
<dbReference type="PROSITE" id="PS00012">
    <property type="entry name" value="PHOSPHOPANTETHEINE"/>
    <property type="match status" value="1"/>
</dbReference>
<dbReference type="PROSITE" id="PS52004">
    <property type="entry name" value="KS3_2"/>
    <property type="match status" value="1"/>
</dbReference>
<gene>
    <name evidence="9" type="ORF">PHLGIDRAFT_36582</name>
</gene>
<dbReference type="InterPro" id="IPR001031">
    <property type="entry name" value="Thioesterase"/>
</dbReference>
<dbReference type="STRING" id="745531.A0A0C3PH22"/>
<proteinExistence type="predicted"/>
<dbReference type="Gene3D" id="3.40.50.1820">
    <property type="entry name" value="alpha/beta hydrolase"/>
    <property type="match status" value="1"/>
</dbReference>
<evidence type="ECO:0000313" key="10">
    <source>
        <dbReference type="Proteomes" id="UP000053257"/>
    </source>
</evidence>
<dbReference type="Pfam" id="PF00109">
    <property type="entry name" value="ketoacyl-synt"/>
    <property type="match status" value="1"/>
</dbReference>
<feature type="compositionally biased region" description="Pro residues" evidence="6">
    <location>
        <begin position="367"/>
        <end position="381"/>
    </location>
</feature>
<dbReference type="SMART" id="SM00823">
    <property type="entry name" value="PKS_PP"/>
    <property type="match status" value="2"/>
</dbReference>
<dbReference type="Gene3D" id="3.30.70.250">
    <property type="entry name" value="Malonyl-CoA ACP transacylase, ACP-binding"/>
    <property type="match status" value="1"/>
</dbReference>
<dbReference type="InterPro" id="IPR050091">
    <property type="entry name" value="PKS_NRPS_Biosynth_Enz"/>
</dbReference>
<evidence type="ECO:0000256" key="3">
    <source>
        <dbReference type="ARBA" id="ARBA00022553"/>
    </source>
</evidence>
<keyword evidence="10" id="KW-1185">Reference proteome</keyword>
<dbReference type="Proteomes" id="UP000053257">
    <property type="component" value="Unassembled WGS sequence"/>
</dbReference>
<dbReference type="InterPro" id="IPR014030">
    <property type="entry name" value="Ketoacyl_synth_N"/>
</dbReference>
<dbReference type="InterPro" id="IPR001227">
    <property type="entry name" value="Ac_transferase_dom_sf"/>
</dbReference>
<dbReference type="SUPFAM" id="SSF53901">
    <property type="entry name" value="Thiolase-like"/>
    <property type="match status" value="1"/>
</dbReference>
<dbReference type="SUPFAM" id="SSF53474">
    <property type="entry name" value="alpha/beta-Hydrolases"/>
    <property type="match status" value="1"/>
</dbReference>
<evidence type="ECO:0000256" key="5">
    <source>
        <dbReference type="ARBA" id="ARBA00023026"/>
    </source>
</evidence>
<dbReference type="Gene3D" id="1.10.1200.10">
    <property type="entry name" value="ACP-like"/>
    <property type="match status" value="2"/>
</dbReference>
<dbReference type="PROSITE" id="PS50075">
    <property type="entry name" value="CARRIER"/>
    <property type="match status" value="2"/>
</dbReference>
<dbReference type="Pfam" id="PF00550">
    <property type="entry name" value="PP-binding"/>
    <property type="match status" value="2"/>
</dbReference>
<sequence length="1349" mass="143380">MSDASPSYAFVLDGQGNPASVSPQTIATARHDARTPLGAAVLSSCYEALVQDLSSLSPTERAASGITVDAPDALLDLPQRAPHNAIVGSVHLYLIQILRYIANIDGRPSRSIHPTFGVLGFSTGFVAASVIACADGLPQLVAHATEAFRLAFWIGLRAQQYAHRALRDVPTSAPEESWTLVTFGAARAEVQAAVDRYNAEQGTAVQVYLTAVTNDKCASVSGRPDALNAFGREHLPPSIIQSRLANIHTLYHSPDLESVKTQVMHDIASRAVAFPSYHSLRHTLRSPVDGEPIREVAGSTLAEQVVDATLLSPVNFDKVVSSIAASLSASDAGIAFVNLGPGSVLWRSTARALPSVRLTMLDWSSAPPAPAPAPTPPPAQPAVPDAAPAREPIAIVGMAVKFPGAPDADGLWRVLEQGLNTVSEIPASRFDVAAYSQGAARSLKTTLGNFIDDPDVFDNAFFRVSPREARSMDPQQRLLLHVAYHALEDAGYVPGATLSFDPETFATYIGAATNDYVQNLRNDVDVYYSTGTLQAFLSGKLSYAFKFSGPSLVVDTACSSSMVAIHQACRALSNGDCNAALAGGVNVITSPDYVAMGRGLYGSVPSFKSTVDRCHEKLVVWGYPGILGVICPREGQAEGDFRSFQAAVFVLECALAEMWTSWGVRPDAVVGHSLGEYAALVAAGVLSLEDGLKIVAGRAHLMAEKCTLDDTGMLAVKMSPVELACHLGQSADYDELSVACHNSCEDGVVAGKLSQLDVLQAELKASGRNQVDKVKVVPELVKADARYGVYCNVGFLSDSIAIGDAYAFELGTSPVNVVAVMKRMRFKKLRLGGFKAVLAAAASPAGPTRSAMVPGLSVDPQPGSMAEQIKGIMAHALGVSTLDIGDRQDLERLGLDSLTSIEARHTLCSALGVVLPENVFATCRTISDIVSAVGGHTTPRAASPSLIPLSPGESESTLNDGTNLDLARAATLVRVRGILASVLGLVDKDLRDDLELERMGMDSLMSIEAHHALSTALDADLPHDMFSTCKTVRDVQDLVAPQSVLAKQLGGTVSSSVVASSFGTEDNPVLLQDGRASLKPPLFLVHDGSGVAHQYGRLSPLGRRVWGIHNPKFPEGGKWDGGLPEMAEHYADLVKKTLGTASQCILGGWSIGGVIAFEVARRLIASGVDVAGLVLIDCPDPDTTTPLSKEILDAAFARSTPSRAVELARSSIEHATAALVQYDPWSSPVKHASLKRAVMLRCREPFSIERGDAKARSNSFLAHRRDPRTITAGWETVLGFQVPVLDVPGNHFEPFSPRYGEVYATRPCEKDAGHWVVHRHVATNIRFDKLVDYMPAIPPHSPLTADIAT</sequence>
<evidence type="ECO:0000256" key="4">
    <source>
        <dbReference type="ARBA" id="ARBA00022679"/>
    </source>
</evidence>
<evidence type="ECO:0000256" key="2">
    <source>
        <dbReference type="ARBA" id="ARBA00022450"/>
    </source>
</evidence>
<dbReference type="CDD" id="cd00833">
    <property type="entry name" value="PKS"/>
    <property type="match status" value="1"/>
</dbReference>
<dbReference type="InterPro" id="IPR016035">
    <property type="entry name" value="Acyl_Trfase/lysoPLipase"/>
</dbReference>
<accession>A0A0C3PH22</accession>
<dbReference type="GO" id="GO:0006633">
    <property type="term" value="P:fatty acid biosynthetic process"/>
    <property type="evidence" value="ECO:0007669"/>
    <property type="project" value="InterPro"/>
</dbReference>
<protein>
    <recommendedName>
        <fullName evidence="11">Carrier domain-containing protein</fullName>
    </recommendedName>
</protein>
<dbReference type="InterPro" id="IPR032088">
    <property type="entry name" value="SAT"/>
</dbReference>
<reference evidence="9 10" key="1">
    <citation type="journal article" date="2014" name="PLoS Genet.">
        <title>Analysis of the Phlebiopsis gigantea genome, transcriptome and secretome provides insight into its pioneer colonization strategies of wood.</title>
        <authorList>
            <person name="Hori C."/>
            <person name="Ishida T."/>
            <person name="Igarashi K."/>
            <person name="Samejima M."/>
            <person name="Suzuki H."/>
            <person name="Master E."/>
            <person name="Ferreira P."/>
            <person name="Ruiz-Duenas F.J."/>
            <person name="Held B."/>
            <person name="Canessa P."/>
            <person name="Larrondo L.F."/>
            <person name="Schmoll M."/>
            <person name="Druzhinina I.S."/>
            <person name="Kubicek C.P."/>
            <person name="Gaskell J.A."/>
            <person name="Kersten P."/>
            <person name="St John F."/>
            <person name="Glasner J."/>
            <person name="Sabat G."/>
            <person name="Splinter BonDurant S."/>
            <person name="Syed K."/>
            <person name="Yadav J."/>
            <person name="Mgbeahuruike A.C."/>
            <person name="Kovalchuk A."/>
            <person name="Asiegbu F.O."/>
            <person name="Lackner G."/>
            <person name="Hoffmeister D."/>
            <person name="Rencoret J."/>
            <person name="Gutierrez A."/>
            <person name="Sun H."/>
            <person name="Lindquist E."/>
            <person name="Barry K."/>
            <person name="Riley R."/>
            <person name="Grigoriev I.V."/>
            <person name="Henrissat B."/>
            <person name="Kues U."/>
            <person name="Berka R.M."/>
            <person name="Martinez A.T."/>
            <person name="Covert S.F."/>
            <person name="Blanchette R.A."/>
            <person name="Cullen D."/>
        </authorList>
    </citation>
    <scope>NUCLEOTIDE SEQUENCE [LARGE SCALE GENOMIC DNA]</scope>
    <source>
        <strain evidence="9 10">11061_1 CR5-6</strain>
    </source>
</reference>
<dbReference type="EMBL" id="KN840552">
    <property type="protein sequence ID" value="KIP05128.1"/>
    <property type="molecule type" value="Genomic_DNA"/>
</dbReference>
<dbReference type="InterPro" id="IPR016039">
    <property type="entry name" value="Thiolase-like"/>
</dbReference>
<keyword evidence="5" id="KW-0843">Virulence</keyword>
<dbReference type="SUPFAM" id="SSF47336">
    <property type="entry name" value="ACP-like"/>
    <property type="match status" value="2"/>
</dbReference>
<evidence type="ECO:0000259" key="7">
    <source>
        <dbReference type="PROSITE" id="PS50075"/>
    </source>
</evidence>
<dbReference type="GO" id="GO:0031177">
    <property type="term" value="F:phosphopantetheine binding"/>
    <property type="evidence" value="ECO:0007669"/>
    <property type="project" value="InterPro"/>
</dbReference>
<name>A0A0C3PH22_PHLG1</name>
<dbReference type="SUPFAM" id="SSF55048">
    <property type="entry name" value="Probable ACP-binding domain of malonyl-CoA ACP transacylase"/>
    <property type="match status" value="1"/>
</dbReference>
<dbReference type="InterPro" id="IPR014043">
    <property type="entry name" value="Acyl_transferase_dom"/>
</dbReference>
<dbReference type="GO" id="GO:0004312">
    <property type="term" value="F:fatty acid synthase activity"/>
    <property type="evidence" value="ECO:0007669"/>
    <property type="project" value="TreeGrafter"/>
</dbReference>
<keyword evidence="4" id="KW-0808">Transferase</keyword>
<feature type="domain" description="Ketosynthase family 3 (KS3)" evidence="8">
    <location>
        <begin position="390"/>
        <end position="842"/>
    </location>
</feature>
<dbReference type="Pfam" id="PF00975">
    <property type="entry name" value="Thioesterase"/>
    <property type="match status" value="1"/>
</dbReference>
<dbReference type="SMART" id="SM00824">
    <property type="entry name" value="PKS_TE"/>
    <property type="match status" value="1"/>
</dbReference>
<evidence type="ECO:0000256" key="6">
    <source>
        <dbReference type="SAM" id="MobiDB-lite"/>
    </source>
</evidence>
<dbReference type="InterPro" id="IPR020806">
    <property type="entry name" value="PKS_PP-bd"/>
</dbReference>
<comment type="pathway">
    <text evidence="1">Secondary metabolite biosynthesis.</text>
</comment>
<dbReference type="InterPro" id="IPR036736">
    <property type="entry name" value="ACP-like_sf"/>
</dbReference>
<dbReference type="InterPro" id="IPR029058">
    <property type="entry name" value="AB_hydrolase_fold"/>
</dbReference>
<dbReference type="HOGENOM" id="CLU_257811_0_0_1"/>
<dbReference type="InterPro" id="IPR020802">
    <property type="entry name" value="TesA-like"/>
</dbReference>
<dbReference type="InterPro" id="IPR018201">
    <property type="entry name" value="Ketoacyl_synth_AS"/>
</dbReference>
<dbReference type="SUPFAM" id="SSF52151">
    <property type="entry name" value="FabD/lysophospholipase-like"/>
    <property type="match status" value="2"/>
</dbReference>
<evidence type="ECO:0000259" key="8">
    <source>
        <dbReference type="PROSITE" id="PS52004"/>
    </source>
</evidence>
<dbReference type="Pfam" id="PF16073">
    <property type="entry name" value="SAT"/>
    <property type="match status" value="1"/>
</dbReference>
<dbReference type="PANTHER" id="PTHR43775">
    <property type="entry name" value="FATTY ACID SYNTHASE"/>
    <property type="match status" value="1"/>
</dbReference>
<evidence type="ECO:0000256" key="1">
    <source>
        <dbReference type="ARBA" id="ARBA00005179"/>
    </source>
</evidence>
<dbReference type="Gene3D" id="3.40.47.10">
    <property type="match status" value="1"/>
</dbReference>
<feature type="domain" description="Carrier" evidence="7">
    <location>
        <begin position="966"/>
        <end position="1043"/>
    </location>
</feature>
<dbReference type="InterPro" id="IPR009081">
    <property type="entry name" value="PP-bd_ACP"/>
</dbReference>
<dbReference type="InterPro" id="IPR020841">
    <property type="entry name" value="PKS_Beta-ketoAc_synthase_dom"/>
</dbReference>